<dbReference type="InterPro" id="IPR020422">
    <property type="entry name" value="TYR_PHOSPHATASE_DUAL_dom"/>
</dbReference>
<keyword evidence="6" id="KW-1185">Reference proteome</keyword>
<evidence type="ECO:0000313" key="5">
    <source>
        <dbReference type="EMBL" id="PVH18779.1"/>
    </source>
</evidence>
<dbReference type="Pfam" id="PF00782">
    <property type="entry name" value="DSPc"/>
    <property type="match status" value="1"/>
</dbReference>
<keyword evidence="2" id="KW-0904">Protein phosphatase</keyword>
<dbReference type="STRING" id="45357.A0A2V1ALL4"/>
<dbReference type="GO" id="GO:0005634">
    <property type="term" value="C:nucleus"/>
    <property type="evidence" value="ECO:0007669"/>
    <property type="project" value="GOC"/>
</dbReference>
<organism evidence="5 6">
    <name type="scientific">Candidozyma haemuli</name>
    <dbReference type="NCBI Taxonomy" id="45357"/>
    <lineage>
        <taxon>Eukaryota</taxon>
        <taxon>Fungi</taxon>
        <taxon>Dikarya</taxon>
        <taxon>Ascomycota</taxon>
        <taxon>Saccharomycotina</taxon>
        <taxon>Pichiomycetes</taxon>
        <taxon>Metschnikowiaceae</taxon>
        <taxon>Candidozyma</taxon>
    </lineage>
</organism>
<reference evidence="5 6" key="1">
    <citation type="submission" date="2017-12" db="EMBL/GenBank/DDBJ databases">
        <title>Genome Sequence of a Multidrug-Resistant Candida haemulonii Isolate from a Patient with Chronic Leg Ulcers in Israel.</title>
        <authorList>
            <person name="Chow N.A."/>
            <person name="Gade L."/>
            <person name="Batra D."/>
            <person name="Rowe L.A."/>
            <person name="Ben-Ami R."/>
            <person name="Loparev V.N."/>
            <person name="Litvintseva A.P."/>
        </authorList>
    </citation>
    <scope>NUCLEOTIDE SEQUENCE [LARGE SCALE GENOMIC DNA]</scope>
    <source>
        <strain evidence="5 6">B11899</strain>
    </source>
</reference>
<dbReference type="InterPro" id="IPR000340">
    <property type="entry name" value="Dual-sp_phosphatase_cat-dom"/>
</dbReference>
<keyword evidence="1" id="KW-0378">Hydrolase</keyword>
<proteinExistence type="predicted"/>
<dbReference type="PANTHER" id="PTHR47550">
    <property type="entry name" value="DUAL SPECIFICITY PROTEIN PHOSPHATASE PPS1"/>
    <property type="match status" value="1"/>
</dbReference>
<dbReference type="EMBL" id="PKFO01000001">
    <property type="protein sequence ID" value="PVH18779.1"/>
    <property type="molecule type" value="Genomic_DNA"/>
</dbReference>
<dbReference type="InterPro" id="IPR053239">
    <property type="entry name" value="Dual_spec_PTase"/>
</dbReference>
<protein>
    <recommendedName>
        <fullName evidence="4">Tyrosine specific protein phosphatases domain-containing protein</fullName>
    </recommendedName>
</protein>
<dbReference type="PROSITE" id="PS00383">
    <property type="entry name" value="TYR_PHOSPHATASE_1"/>
    <property type="match status" value="1"/>
</dbReference>
<dbReference type="InterPro" id="IPR016130">
    <property type="entry name" value="Tyr_Pase_AS"/>
</dbReference>
<dbReference type="GO" id="GO:0008138">
    <property type="term" value="F:protein tyrosine/serine/threonine phosphatase activity"/>
    <property type="evidence" value="ECO:0007669"/>
    <property type="project" value="TreeGrafter"/>
</dbReference>
<dbReference type="SUPFAM" id="SSF52799">
    <property type="entry name" value="(Phosphotyrosine protein) phosphatases II"/>
    <property type="match status" value="1"/>
</dbReference>
<dbReference type="VEuPathDB" id="FungiDB:CXQ85_001068"/>
<dbReference type="Proteomes" id="UP000244309">
    <property type="component" value="Unassembled WGS sequence"/>
</dbReference>
<evidence type="ECO:0000259" key="4">
    <source>
        <dbReference type="PROSITE" id="PS50056"/>
    </source>
</evidence>
<dbReference type="SMART" id="SM00195">
    <property type="entry name" value="DSPc"/>
    <property type="match status" value="1"/>
</dbReference>
<evidence type="ECO:0000313" key="6">
    <source>
        <dbReference type="Proteomes" id="UP000244309"/>
    </source>
</evidence>
<name>A0A2V1ALL4_9ASCO</name>
<dbReference type="AlphaFoldDB" id="A0A2V1ALL4"/>
<dbReference type="PANTHER" id="PTHR47550:SF1">
    <property type="entry name" value="DUAL SPECIFICITY PROTEIN PHOSPHATASE PPS1"/>
    <property type="match status" value="1"/>
</dbReference>
<dbReference type="PROSITE" id="PS50056">
    <property type="entry name" value="TYR_PHOSPHATASE_2"/>
    <property type="match status" value="1"/>
</dbReference>
<dbReference type="Gene3D" id="3.90.190.10">
    <property type="entry name" value="Protein tyrosine phosphatase superfamily"/>
    <property type="match status" value="1"/>
</dbReference>
<feature type="domain" description="Tyrosine specific protein phosphatases" evidence="4">
    <location>
        <begin position="670"/>
        <end position="743"/>
    </location>
</feature>
<evidence type="ECO:0000256" key="1">
    <source>
        <dbReference type="ARBA" id="ARBA00022801"/>
    </source>
</evidence>
<dbReference type="GO" id="GO:0033260">
    <property type="term" value="P:nuclear DNA replication"/>
    <property type="evidence" value="ECO:0007669"/>
    <property type="project" value="TreeGrafter"/>
</dbReference>
<evidence type="ECO:0000256" key="3">
    <source>
        <dbReference type="SAM" id="MobiDB-lite"/>
    </source>
</evidence>
<sequence length="784" mass="89920">MSPECIVNAQTKAKTTLHLDTVAATACRPAGDKEDLLTAVGSTTFRKGSDSTLMGDDLDKTGSPSSTEISETPLLDPPSPASVSSLETQVPSLSPLDAFHASLEKAQDNIFLIKSPSQLKQLLDFFYGGSNALAPSTTTFPYLHGLAQIKQRVYFHEKFDPSTDINLLNYAPEDIPSLFNHDLSVELPSIPFNLMTVSSVDTDKPRLINSISLEDILTLKPDAQVTDFDISSLQKLSDIYKLEDPFSETQELLNRNYDMQARLMAPMSHFLVYNNAMDNSANSNAATVLSNVKSEQQNIYVVDFKPEEWDQCSPYLEKDVTYSIGGHSSVFYQEPYTKKLQVMEQQLMWQLNGLKELFPRLYIGNAFNFKQMVSSRGEQQNFKLHIHCHENAKLPSLEALRQISQSLDRGTAHETYFLEFPDSIARHTDELSPKEVLSYINVLKVIHTIVLKNKAKVFLYSFDGFTCLSLLALSLSMLWTSDTVEEAALNIFRKPAFKLYLYREDFVFLKQFEPYILWLRDNSLNKNYHLQLSLPIREISQLPRKSPGQIDWFEDGRDMNFPAYIHDTLFLGSAAHSSSITVLATLGINRLISIDKLPVWFHLLECVFEHDAPPFKKDNVVKPIFSFNNDKAKVYEVEVPERIRKLLKFEVRSVVYIYNVRDDGKDSMMPLLLECPDHVQRKLLVDPEDKSSRTLVHCRVGVSRSASLAIASIMKHFHMDVLESYLYVRVRRFNVVIQPNLRLFYELFLFDEMLQRQRNQEYRRKHCWWVVCDQIARLNKSYVR</sequence>
<comment type="caution">
    <text evidence="5">The sequence shown here is derived from an EMBL/GenBank/DDBJ whole genome shotgun (WGS) entry which is preliminary data.</text>
</comment>
<accession>A0A2V1ALL4</accession>
<evidence type="ECO:0000256" key="2">
    <source>
        <dbReference type="ARBA" id="ARBA00022912"/>
    </source>
</evidence>
<dbReference type="RefSeq" id="XP_025339719.1">
    <property type="nucleotide sequence ID" value="XM_025484788.1"/>
</dbReference>
<dbReference type="InterPro" id="IPR029021">
    <property type="entry name" value="Prot-tyrosine_phosphatase-like"/>
</dbReference>
<feature type="region of interest" description="Disordered" evidence="3">
    <location>
        <begin position="48"/>
        <end position="86"/>
    </location>
</feature>
<dbReference type="OrthoDB" id="273181at2759"/>
<dbReference type="InterPro" id="IPR000387">
    <property type="entry name" value="Tyr_Pase_dom"/>
</dbReference>
<dbReference type="GeneID" id="37006399"/>
<gene>
    <name evidence="5" type="ORF">CXQ85_001068</name>
</gene>